<dbReference type="Proteomes" id="UP000805193">
    <property type="component" value="Unassembled WGS sequence"/>
</dbReference>
<sequence length="234" mass="26259">MGSALRILVDKKRSKTKYWGGKGRLTQNRIKRITNYYSDALRRHSHDVSAVQRAVQATLRHVSSTDKRPDHSFCPEGADSWCSYNRALSNSEQPCGHKNALPNLVRETLKPVFPRLGDKDLLERCSDGKTQNLCESLHTVIWAQTSKSTHVSLFSVQRAVAEAVSVFNQGQTKSNESVVASLGYTAGSALIRRSIQRDDRLHKADSVFFGSSNVKKQLSTRHREDTAQDYSLEL</sequence>
<reference evidence="1 2" key="1">
    <citation type="journal article" date="2020" name="Cell">
        <title>Large-Scale Comparative Analyses of Tick Genomes Elucidate Their Genetic Diversity and Vector Capacities.</title>
        <authorList>
            <consortium name="Tick Genome and Microbiome Consortium (TIGMIC)"/>
            <person name="Jia N."/>
            <person name="Wang J."/>
            <person name="Shi W."/>
            <person name="Du L."/>
            <person name="Sun Y."/>
            <person name="Zhan W."/>
            <person name="Jiang J.F."/>
            <person name="Wang Q."/>
            <person name="Zhang B."/>
            <person name="Ji P."/>
            <person name="Bell-Sakyi L."/>
            <person name="Cui X.M."/>
            <person name="Yuan T.T."/>
            <person name="Jiang B.G."/>
            <person name="Yang W.F."/>
            <person name="Lam T.T."/>
            <person name="Chang Q.C."/>
            <person name="Ding S.J."/>
            <person name="Wang X.J."/>
            <person name="Zhu J.G."/>
            <person name="Ruan X.D."/>
            <person name="Zhao L."/>
            <person name="Wei J.T."/>
            <person name="Ye R.Z."/>
            <person name="Que T.C."/>
            <person name="Du C.H."/>
            <person name="Zhou Y.H."/>
            <person name="Cheng J.X."/>
            <person name="Dai P.F."/>
            <person name="Guo W.B."/>
            <person name="Han X.H."/>
            <person name="Huang E.J."/>
            <person name="Li L.F."/>
            <person name="Wei W."/>
            <person name="Gao Y.C."/>
            <person name="Liu J.Z."/>
            <person name="Shao H.Z."/>
            <person name="Wang X."/>
            <person name="Wang C.C."/>
            <person name="Yang T.C."/>
            <person name="Huo Q.B."/>
            <person name="Li W."/>
            <person name="Chen H.Y."/>
            <person name="Chen S.E."/>
            <person name="Zhou L.G."/>
            <person name="Ni X.B."/>
            <person name="Tian J.H."/>
            <person name="Sheng Y."/>
            <person name="Liu T."/>
            <person name="Pan Y.S."/>
            <person name="Xia L.Y."/>
            <person name="Li J."/>
            <person name="Zhao F."/>
            <person name="Cao W.C."/>
        </authorList>
    </citation>
    <scope>NUCLEOTIDE SEQUENCE [LARGE SCALE GENOMIC DNA]</scope>
    <source>
        <strain evidence="1">Iper-2018</strain>
    </source>
</reference>
<comment type="caution">
    <text evidence="1">The sequence shown here is derived from an EMBL/GenBank/DDBJ whole genome shotgun (WGS) entry which is preliminary data.</text>
</comment>
<dbReference type="EMBL" id="JABSTQ010011167">
    <property type="protein sequence ID" value="KAG0414560.1"/>
    <property type="molecule type" value="Genomic_DNA"/>
</dbReference>
<gene>
    <name evidence="1" type="ORF">HPB47_008256</name>
</gene>
<organism evidence="1 2">
    <name type="scientific">Ixodes persulcatus</name>
    <name type="common">Taiga tick</name>
    <dbReference type="NCBI Taxonomy" id="34615"/>
    <lineage>
        <taxon>Eukaryota</taxon>
        <taxon>Metazoa</taxon>
        <taxon>Ecdysozoa</taxon>
        <taxon>Arthropoda</taxon>
        <taxon>Chelicerata</taxon>
        <taxon>Arachnida</taxon>
        <taxon>Acari</taxon>
        <taxon>Parasitiformes</taxon>
        <taxon>Ixodida</taxon>
        <taxon>Ixodoidea</taxon>
        <taxon>Ixodidae</taxon>
        <taxon>Ixodinae</taxon>
        <taxon>Ixodes</taxon>
    </lineage>
</organism>
<proteinExistence type="predicted"/>
<keyword evidence="2" id="KW-1185">Reference proteome</keyword>
<evidence type="ECO:0000313" key="2">
    <source>
        <dbReference type="Proteomes" id="UP000805193"/>
    </source>
</evidence>
<name>A0AC60P549_IXOPE</name>
<evidence type="ECO:0000313" key="1">
    <source>
        <dbReference type="EMBL" id="KAG0414560.1"/>
    </source>
</evidence>
<accession>A0AC60P549</accession>
<protein>
    <submittedName>
        <fullName evidence="1">Uncharacterized protein</fullName>
    </submittedName>
</protein>